<dbReference type="GO" id="GO:0016020">
    <property type="term" value="C:membrane"/>
    <property type="evidence" value="ECO:0007669"/>
    <property type="project" value="InterPro"/>
</dbReference>
<name>A0A0D2NPE2_HYPSF</name>
<gene>
    <name evidence="1" type="ORF">HYPSUDRAFT_141967</name>
</gene>
<protein>
    <submittedName>
        <fullName evidence="1">Uncharacterized protein</fullName>
    </submittedName>
</protein>
<sequence>PLRMNGLHFWTFEHMLSAGFVPLTGPAFATPGSRKLAHCPADGGNYPIVDGALGVSPVLHSHIHFDCIVVSCLEPRKFPVDGHMAKLDLRAATVRVATLVSMYQLNIGASISVFRSVPTSYLLDHDHSLPLSVPFPFLFI</sequence>
<evidence type="ECO:0000313" key="1">
    <source>
        <dbReference type="EMBL" id="KJA20659.1"/>
    </source>
</evidence>
<dbReference type="Proteomes" id="UP000054270">
    <property type="component" value="Unassembled WGS sequence"/>
</dbReference>
<proteinExistence type="predicted"/>
<feature type="non-terminal residue" evidence="1">
    <location>
        <position position="1"/>
    </location>
</feature>
<organism evidence="1 2">
    <name type="scientific">Hypholoma sublateritium (strain FD-334 SS-4)</name>
    <dbReference type="NCBI Taxonomy" id="945553"/>
    <lineage>
        <taxon>Eukaryota</taxon>
        <taxon>Fungi</taxon>
        <taxon>Dikarya</taxon>
        <taxon>Basidiomycota</taxon>
        <taxon>Agaricomycotina</taxon>
        <taxon>Agaricomycetes</taxon>
        <taxon>Agaricomycetidae</taxon>
        <taxon>Agaricales</taxon>
        <taxon>Agaricineae</taxon>
        <taxon>Strophariaceae</taxon>
        <taxon>Hypholoma</taxon>
    </lineage>
</organism>
<dbReference type="OrthoDB" id="18577at2759"/>
<dbReference type="STRING" id="945553.A0A0D2NPE2"/>
<accession>A0A0D2NPE2</accession>
<keyword evidence="2" id="KW-1185">Reference proteome</keyword>
<evidence type="ECO:0000313" key="2">
    <source>
        <dbReference type="Proteomes" id="UP000054270"/>
    </source>
</evidence>
<dbReference type="AlphaFoldDB" id="A0A0D2NPE2"/>
<dbReference type="Pfam" id="PF05328">
    <property type="entry name" value="CybS"/>
    <property type="match status" value="1"/>
</dbReference>
<reference evidence="2" key="1">
    <citation type="submission" date="2014-04" db="EMBL/GenBank/DDBJ databases">
        <title>Evolutionary Origins and Diversification of the Mycorrhizal Mutualists.</title>
        <authorList>
            <consortium name="DOE Joint Genome Institute"/>
            <consortium name="Mycorrhizal Genomics Consortium"/>
            <person name="Kohler A."/>
            <person name="Kuo A."/>
            <person name="Nagy L.G."/>
            <person name="Floudas D."/>
            <person name="Copeland A."/>
            <person name="Barry K.W."/>
            <person name="Cichocki N."/>
            <person name="Veneault-Fourrey C."/>
            <person name="LaButti K."/>
            <person name="Lindquist E.A."/>
            <person name="Lipzen A."/>
            <person name="Lundell T."/>
            <person name="Morin E."/>
            <person name="Murat C."/>
            <person name="Riley R."/>
            <person name="Ohm R."/>
            <person name="Sun H."/>
            <person name="Tunlid A."/>
            <person name="Henrissat B."/>
            <person name="Grigoriev I.V."/>
            <person name="Hibbett D.S."/>
            <person name="Martin F."/>
        </authorList>
    </citation>
    <scope>NUCLEOTIDE SEQUENCE [LARGE SCALE GENOMIC DNA]</scope>
    <source>
        <strain evidence="2">FD-334 SS-4</strain>
    </source>
</reference>
<dbReference type="EMBL" id="KN817565">
    <property type="protein sequence ID" value="KJA20659.1"/>
    <property type="molecule type" value="Genomic_DNA"/>
</dbReference>
<dbReference type="InterPro" id="IPR034804">
    <property type="entry name" value="SQR/QFR_C/D"/>
</dbReference>
<dbReference type="Gene3D" id="1.20.1300.10">
    <property type="entry name" value="Fumarate reductase/succinate dehydrogenase, transmembrane subunit"/>
    <property type="match status" value="1"/>
</dbReference>